<dbReference type="AlphaFoldDB" id="A0A0E9W008"/>
<protein>
    <submittedName>
        <fullName evidence="1">Uncharacterized protein</fullName>
    </submittedName>
</protein>
<reference evidence="1" key="1">
    <citation type="submission" date="2014-11" db="EMBL/GenBank/DDBJ databases">
        <authorList>
            <person name="Amaro Gonzalez C."/>
        </authorList>
    </citation>
    <scope>NUCLEOTIDE SEQUENCE</scope>
</reference>
<sequence>MYYIWNLKSKSSLSFVVLFYRFLICHISHSCK</sequence>
<proteinExistence type="predicted"/>
<evidence type="ECO:0000313" key="1">
    <source>
        <dbReference type="EMBL" id="JAH82793.1"/>
    </source>
</evidence>
<organism evidence="1">
    <name type="scientific">Anguilla anguilla</name>
    <name type="common">European freshwater eel</name>
    <name type="synonym">Muraena anguilla</name>
    <dbReference type="NCBI Taxonomy" id="7936"/>
    <lineage>
        <taxon>Eukaryota</taxon>
        <taxon>Metazoa</taxon>
        <taxon>Chordata</taxon>
        <taxon>Craniata</taxon>
        <taxon>Vertebrata</taxon>
        <taxon>Euteleostomi</taxon>
        <taxon>Actinopterygii</taxon>
        <taxon>Neopterygii</taxon>
        <taxon>Teleostei</taxon>
        <taxon>Anguilliformes</taxon>
        <taxon>Anguillidae</taxon>
        <taxon>Anguilla</taxon>
    </lineage>
</organism>
<name>A0A0E9W008_ANGAN</name>
<accession>A0A0E9W008</accession>
<dbReference type="EMBL" id="GBXM01025784">
    <property type="protein sequence ID" value="JAH82793.1"/>
    <property type="molecule type" value="Transcribed_RNA"/>
</dbReference>
<reference evidence="1" key="2">
    <citation type="journal article" date="2015" name="Fish Shellfish Immunol.">
        <title>Early steps in the European eel (Anguilla anguilla)-Vibrio vulnificus interaction in the gills: Role of the RtxA13 toxin.</title>
        <authorList>
            <person name="Callol A."/>
            <person name="Pajuelo D."/>
            <person name="Ebbesson L."/>
            <person name="Teles M."/>
            <person name="MacKenzie S."/>
            <person name="Amaro C."/>
        </authorList>
    </citation>
    <scope>NUCLEOTIDE SEQUENCE</scope>
</reference>